<dbReference type="InterPro" id="IPR036188">
    <property type="entry name" value="FAD/NAD-bd_sf"/>
</dbReference>
<evidence type="ECO:0000259" key="8">
    <source>
        <dbReference type="SMART" id="SM00906"/>
    </source>
</evidence>
<keyword evidence="4" id="KW-0274">FAD</keyword>
<evidence type="ECO:0000256" key="6">
    <source>
        <dbReference type="ARBA" id="ARBA00023242"/>
    </source>
</evidence>
<dbReference type="InterPro" id="IPR006076">
    <property type="entry name" value="FAD-dep_OxRdtase"/>
</dbReference>
<keyword evidence="5" id="KW-0560">Oxidoreductase</keyword>
<dbReference type="PANTHER" id="PTHR10961">
    <property type="entry name" value="PEROXISOMAL SARCOSINE OXIDASE"/>
    <property type="match status" value="1"/>
</dbReference>
<comment type="similarity">
    <text evidence="2">Belongs to the MSOX/MTOX family.</text>
</comment>
<evidence type="ECO:0000256" key="4">
    <source>
        <dbReference type="ARBA" id="ARBA00022827"/>
    </source>
</evidence>
<evidence type="ECO:0000256" key="2">
    <source>
        <dbReference type="ARBA" id="ARBA00010989"/>
    </source>
</evidence>
<evidence type="ECO:0000256" key="1">
    <source>
        <dbReference type="ARBA" id="ARBA00001974"/>
    </source>
</evidence>
<organism evidence="9 10">
    <name type="scientific">Diplodia intermedia</name>
    <dbReference type="NCBI Taxonomy" id="856260"/>
    <lineage>
        <taxon>Eukaryota</taxon>
        <taxon>Fungi</taxon>
        <taxon>Dikarya</taxon>
        <taxon>Ascomycota</taxon>
        <taxon>Pezizomycotina</taxon>
        <taxon>Dothideomycetes</taxon>
        <taxon>Dothideomycetes incertae sedis</taxon>
        <taxon>Botryosphaeriales</taxon>
        <taxon>Botryosphaeriaceae</taxon>
        <taxon>Diplodia</taxon>
    </lineage>
</organism>
<reference evidence="9 10" key="1">
    <citation type="journal article" date="2023" name="Plant Dis.">
        <title>First Report of Diplodia intermedia Causing Canker and Dieback Diseases on Apple Trees in Canada.</title>
        <authorList>
            <person name="Ellouze W."/>
            <person name="Ilyukhin E."/>
            <person name="Sulman M."/>
            <person name="Ali S."/>
        </authorList>
    </citation>
    <scope>NUCLEOTIDE SEQUENCE [LARGE SCALE GENOMIC DNA]</scope>
    <source>
        <strain evidence="9 10">M45-28</strain>
    </source>
</reference>
<accession>A0ABR3U1P1</accession>
<dbReference type="Pfam" id="PF01266">
    <property type="entry name" value="DAO"/>
    <property type="match status" value="1"/>
</dbReference>
<comment type="caution">
    <text evidence="9">The sequence shown here is derived from an EMBL/GenBank/DDBJ whole genome shotgun (WGS) entry which is preliminary data.</text>
</comment>
<gene>
    <name evidence="9" type="ORF">SLS58_001476</name>
</gene>
<dbReference type="Pfam" id="PF04082">
    <property type="entry name" value="Fungal_trans"/>
    <property type="match status" value="1"/>
</dbReference>
<evidence type="ECO:0000313" key="9">
    <source>
        <dbReference type="EMBL" id="KAL1649421.1"/>
    </source>
</evidence>
<comment type="cofactor">
    <cofactor evidence="1">
        <name>FAD</name>
        <dbReference type="ChEBI" id="CHEBI:57692"/>
    </cofactor>
</comment>
<dbReference type="Gene3D" id="3.50.50.60">
    <property type="entry name" value="FAD/NAD(P)-binding domain"/>
    <property type="match status" value="1"/>
</dbReference>
<dbReference type="SMART" id="SM00906">
    <property type="entry name" value="Fungal_trans"/>
    <property type="match status" value="1"/>
</dbReference>
<dbReference type="PANTHER" id="PTHR10961:SF46">
    <property type="entry name" value="PEROXISOMAL SARCOSINE OXIDASE"/>
    <property type="match status" value="1"/>
</dbReference>
<keyword evidence="10" id="KW-1185">Reference proteome</keyword>
<sequence>MPSSFPDSVIIVGAGVFGLSTALAIERRFPTTRITVVDRLTPPVVDGTSVDTSRIIRPDYIDQDYERLAVKSQTLIKNDPDLAPHYFERGFAFCTDGKPGELDTLWNQMFDKVKTEQPEQKWQNLASHGDIFDHLHRNHATPVSEEMLGRQRSWVKGYTSKRCATVDAEAMVKVYYDRCKAKPNIEFSTGTPVQSLLYSEDRSRVDGVILESSQELRAEKTILATGAWSGRLIRLDQQLEANAVPLAYIRLTPDEYEKYKDIACHTNLSTGFNLFTPVGGLVKILRRSAGIRNMTTLQDPEDPTRTYQASYPRTKVDDPSQSLSLDVEKSLRDELREIFPALADRAFERTKICWLEQTTNGDFLICRHPRYDGLHLATGGSLHGWKFLPLLGEFVVDSITGELEGNLAEKWSWESKAQAKANKYGFMMAGARQVEWEETGLRREYEGEITNPLTSSSSTYGTDRHGRLRYFGESSTWSFSLRTLQVLKDCVNHPDAPDIAIDVENSAYSLSWGHDASIGSSTFRNVPSQDHALYLIETVKFRIGGLFHLFDEADFTGKCSRFYHDPDATLAASRLWFIQFLLILAFGKAFTDDRGGEASLPGSQIFVQAMGCLPDIPELLEDRLRAVEIFCAIALYLQSADMRNSAYLYYLITWQVGQALRLALSHGLHRSWDGHGDDIIRRQRIWWTVYTLDRNFSSLMGNPTSIQDRDITTVLPASPVLRIHVQLSRIIAQIVDDGAAAADADAVLRRMVAKGSVPASVRVAELRAFRELLALWEEGQISGGGADACVAAAEDGGALGTGSVGGGGGGGAVYDGGDAAATGFLSAGEMLALAESLDGCGGGGGLFDGAAEGGGGGGGGVEEDGWLWDL</sequence>
<dbReference type="Gene3D" id="3.30.9.10">
    <property type="entry name" value="D-Amino Acid Oxidase, subunit A, domain 2"/>
    <property type="match status" value="1"/>
</dbReference>
<proteinExistence type="inferred from homology"/>
<keyword evidence="6" id="KW-0539">Nucleus</keyword>
<feature type="region of interest" description="Disordered" evidence="7">
    <location>
        <begin position="295"/>
        <end position="322"/>
    </location>
</feature>
<dbReference type="Proteomes" id="UP001521184">
    <property type="component" value="Unassembled WGS sequence"/>
</dbReference>
<dbReference type="SUPFAM" id="SSF51905">
    <property type="entry name" value="FAD/NAD(P)-binding domain"/>
    <property type="match status" value="1"/>
</dbReference>
<dbReference type="EMBL" id="JAKEKT020000006">
    <property type="protein sequence ID" value="KAL1649421.1"/>
    <property type="molecule type" value="Genomic_DNA"/>
</dbReference>
<evidence type="ECO:0000256" key="3">
    <source>
        <dbReference type="ARBA" id="ARBA00022630"/>
    </source>
</evidence>
<keyword evidence="3" id="KW-0285">Flavoprotein</keyword>
<dbReference type="CDD" id="cd12148">
    <property type="entry name" value="fungal_TF_MHR"/>
    <property type="match status" value="1"/>
</dbReference>
<evidence type="ECO:0000256" key="7">
    <source>
        <dbReference type="SAM" id="MobiDB-lite"/>
    </source>
</evidence>
<feature type="domain" description="Xylanolytic transcriptional activator regulatory" evidence="8">
    <location>
        <begin position="653"/>
        <end position="722"/>
    </location>
</feature>
<protein>
    <recommendedName>
        <fullName evidence="8">Xylanolytic transcriptional activator regulatory domain-containing protein</fullName>
    </recommendedName>
</protein>
<evidence type="ECO:0000313" key="10">
    <source>
        <dbReference type="Proteomes" id="UP001521184"/>
    </source>
</evidence>
<evidence type="ECO:0000256" key="5">
    <source>
        <dbReference type="ARBA" id="ARBA00023002"/>
    </source>
</evidence>
<name>A0ABR3U1P1_9PEZI</name>
<dbReference type="InterPro" id="IPR007219">
    <property type="entry name" value="XnlR_reg_dom"/>
</dbReference>
<dbReference type="InterPro" id="IPR045170">
    <property type="entry name" value="MTOX"/>
</dbReference>